<dbReference type="InterPro" id="IPR050902">
    <property type="entry name" value="ABC_Transporter_SBP"/>
</dbReference>
<dbReference type="SUPFAM" id="SSF53807">
    <property type="entry name" value="Helical backbone' metal receptor"/>
    <property type="match status" value="1"/>
</dbReference>
<evidence type="ECO:0000256" key="3">
    <source>
        <dbReference type="SAM" id="SignalP"/>
    </source>
</evidence>
<dbReference type="PANTHER" id="PTHR30535">
    <property type="entry name" value="VITAMIN B12-BINDING PROTEIN"/>
    <property type="match status" value="1"/>
</dbReference>
<feature type="signal peptide" evidence="3">
    <location>
        <begin position="1"/>
        <end position="21"/>
    </location>
</feature>
<dbReference type="Pfam" id="PF01497">
    <property type="entry name" value="Peripla_BP_2"/>
    <property type="match status" value="1"/>
</dbReference>
<feature type="region of interest" description="Disordered" evidence="2">
    <location>
        <begin position="25"/>
        <end position="66"/>
    </location>
</feature>
<dbReference type="EMBL" id="CP006841">
    <property type="protein sequence ID" value="ALA66449.1"/>
    <property type="molecule type" value="Genomic_DNA"/>
</dbReference>
<evidence type="ECO:0000313" key="5">
    <source>
        <dbReference type="EMBL" id="ALA66449.1"/>
    </source>
</evidence>
<proteinExistence type="inferred from homology"/>
<feature type="chain" id="PRO_5039609103" evidence="3">
    <location>
        <begin position="22"/>
        <end position="345"/>
    </location>
</feature>
<dbReference type="Gene3D" id="3.40.50.1980">
    <property type="entry name" value="Nitrogenase molybdenum iron protein domain"/>
    <property type="match status" value="2"/>
</dbReference>
<sequence>MQHRRGRAVLSLATITIAGLAACSPAGNGEASSSEKGGSAGSSVTTVERAPQVDAAGHVSADLPSADPEVLLEAPKPAPDKDYQRILTLDRAGALSRVVYSLGLGDRLVGRDMASDFPAVADLPNLTPGGHSINAEAVMKLKPEVVITDGTIGPSRVFDTLEKSGVKVIRVDSERTPETIDSLIDDVTDALGLSEQSGQVKERVDADLAEATKYAQAKADGRKMMVLYVRGTGVAMIAGPESGGRSLITRLGGVDAGEGVGINGSFTPITPEALIAAAPETIIVMKGGLESVGGVDGLLEIPGVAQTPAGQNKSILDVPDSQLLSFGSQTPKVLRAMADALYGKK</sequence>
<gene>
    <name evidence="5" type="ORF">CLAC_00420</name>
</gene>
<evidence type="ECO:0000256" key="2">
    <source>
        <dbReference type="SAM" id="MobiDB-lite"/>
    </source>
</evidence>
<dbReference type="PROSITE" id="PS50983">
    <property type="entry name" value="FE_B12_PBP"/>
    <property type="match status" value="1"/>
</dbReference>
<feature type="compositionally biased region" description="Low complexity" evidence="2">
    <location>
        <begin position="26"/>
        <end position="43"/>
    </location>
</feature>
<dbReference type="KEGG" id="clw:CLAC_00420"/>
<evidence type="ECO:0000259" key="4">
    <source>
        <dbReference type="PROSITE" id="PS50983"/>
    </source>
</evidence>
<dbReference type="Proteomes" id="UP000058446">
    <property type="component" value="Chromosome"/>
</dbReference>
<protein>
    <submittedName>
        <fullName evidence="5">Iron ABC transporter substrate-binding protein</fullName>
    </submittedName>
</protein>
<reference evidence="5 6" key="1">
    <citation type="submission" date="2013-10" db="EMBL/GenBank/DDBJ databases">
        <title>Complete genome sequence of Corynebacterium lactis DSM 45799(T), isolated from raw cow milk.</title>
        <authorList>
            <person name="Ruckert C."/>
            <person name="Albersmeier A."/>
            <person name="Lipski A."/>
            <person name="Kalinowski J."/>
        </authorList>
    </citation>
    <scope>NUCLEOTIDE SEQUENCE [LARGE SCALE GENOMIC DNA]</scope>
    <source>
        <strain evidence="5 6">RW2-5</strain>
    </source>
</reference>
<keyword evidence="3" id="KW-0732">Signal</keyword>
<dbReference type="PROSITE" id="PS51257">
    <property type="entry name" value="PROKAR_LIPOPROTEIN"/>
    <property type="match status" value="1"/>
</dbReference>
<dbReference type="PANTHER" id="PTHR30535:SF4">
    <property type="entry name" value="HEMIN-BINDING PERIPLASMIC PROTEIN HMUT"/>
    <property type="match status" value="1"/>
</dbReference>
<comment type="similarity">
    <text evidence="1">Belongs to the bacterial solute-binding protein 8 family.</text>
</comment>
<dbReference type="STRING" id="1408189.CLAC_00420"/>
<dbReference type="OrthoDB" id="9797736at2"/>
<dbReference type="PATRIC" id="fig|1408189.4.peg.87"/>
<name>A0A0K2GXD3_9CORY</name>
<dbReference type="RefSeq" id="WP_053411239.1">
    <property type="nucleotide sequence ID" value="NZ_CP006841.1"/>
</dbReference>
<dbReference type="AlphaFoldDB" id="A0A0K2GXD3"/>
<accession>A0A0K2GXD3</accession>
<dbReference type="InterPro" id="IPR002491">
    <property type="entry name" value="ABC_transptr_periplasmic_BD"/>
</dbReference>
<feature type="domain" description="Fe/B12 periplasmic-binding" evidence="4">
    <location>
        <begin position="87"/>
        <end position="345"/>
    </location>
</feature>
<evidence type="ECO:0000256" key="1">
    <source>
        <dbReference type="ARBA" id="ARBA00008814"/>
    </source>
</evidence>
<keyword evidence="6" id="KW-1185">Reference proteome</keyword>
<organism evidence="5 6">
    <name type="scientific">Corynebacterium lactis RW2-5</name>
    <dbReference type="NCBI Taxonomy" id="1408189"/>
    <lineage>
        <taxon>Bacteria</taxon>
        <taxon>Bacillati</taxon>
        <taxon>Actinomycetota</taxon>
        <taxon>Actinomycetes</taxon>
        <taxon>Mycobacteriales</taxon>
        <taxon>Corynebacteriaceae</taxon>
        <taxon>Corynebacterium</taxon>
    </lineage>
</organism>
<evidence type="ECO:0000313" key="6">
    <source>
        <dbReference type="Proteomes" id="UP000058446"/>
    </source>
</evidence>